<reference evidence="3" key="3">
    <citation type="submission" date="2020-10" db="UniProtKB">
        <authorList>
            <consortium name="WormBaseParasite"/>
        </authorList>
    </citation>
    <scope>IDENTIFICATION</scope>
</reference>
<evidence type="ECO:0000313" key="2">
    <source>
        <dbReference type="Proteomes" id="UP000492820"/>
    </source>
</evidence>
<name>A0A068WHR2_ECHGR</name>
<organism evidence="1">
    <name type="scientific">Echinococcus granulosus</name>
    <name type="common">Hydatid tapeworm</name>
    <dbReference type="NCBI Taxonomy" id="6210"/>
    <lineage>
        <taxon>Eukaryota</taxon>
        <taxon>Metazoa</taxon>
        <taxon>Spiralia</taxon>
        <taxon>Lophotrochozoa</taxon>
        <taxon>Platyhelminthes</taxon>
        <taxon>Cestoda</taxon>
        <taxon>Eucestoda</taxon>
        <taxon>Cyclophyllidea</taxon>
        <taxon>Taeniidae</taxon>
        <taxon>Echinococcus</taxon>
        <taxon>Echinococcus granulosus group</taxon>
    </lineage>
</organism>
<protein>
    <submittedName>
        <fullName evidence="1 3">Expressed protein</fullName>
    </submittedName>
</protein>
<dbReference type="Proteomes" id="UP000492820">
    <property type="component" value="Unassembled WGS sequence"/>
</dbReference>
<gene>
    <name evidence="1" type="ORF">EgrG_000496900</name>
</gene>
<evidence type="ECO:0000313" key="3">
    <source>
        <dbReference type="WBParaSite" id="EgrG_000496900"/>
    </source>
</evidence>
<evidence type="ECO:0000313" key="1">
    <source>
        <dbReference type="EMBL" id="CDS19642.1"/>
    </source>
</evidence>
<accession>A0A068WHR2</accession>
<dbReference type="EMBL" id="LK028579">
    <property type="protein sequence ID" value="CDS19642.1"/>
    <property type="molecule type" value="Genomic_DNA"/>
</dbReference>
<dbReference type="WBParaSite" id="EgrG_000496900">
    <property type="protein sequence ID" value="EgrG_000496900"/>
    <property type="gene ID" value="EgrG_000496900"/>
</dbReference>
<reference evidence="1 2" key="1">
    <citation type="journal article" date="2013" name="Nature">
        <title>The genomes of four tapeworm species reveal adaptations to parasitism.</title>
        <authorList>
            <person name="Tsai I.J."/>
            <person name="Zarowiecki M."/>
            <person name="Holroyd N."/>
            <person name="Garciarrubio A."/>
            <person name="Sanchez-Flores A."/>
            <person name="Brooks K.L."/>
            <person name="Tracey A."/>
            <person name="Bobes R.J."/>
            <person name="Fragoso G."/>
            <person name="Sciutto E."/>
            <person name="Aslett M."/>
            <person name="Beasley H."/>
            <person name="Bennett H.M."/>
            <person name="Cai J."/>
            <person name="Camicia F."/>
            <person name="Clark R."/>
            <person name="Cucher M."/>
            <person name="De Silva N."/>
            <person name="Day T.A."/>
            <person name="Deplazes P."/>
            <person name="Estrada K."/>
            <person name="Fernandez C."/>
            <person name="Holland P.W."/>
            <person name="Hou J."/>
            <person name="Hu S."/>
            <person name="Huckvale T."/>
            <person name="Hung S.S."/>
            <person name="Kamenetzky L."/>
            <person name="Keane J.A."/>
            <person name="Kiss F."/>
            <person name="Koziol U."/>
            <person name="Lambert O."/>
            <person name="Liu K."/>
            <person name="Luo X."/>
            <person name="Luo Y."/>
            <person name="Macchiaroli N."/>
            <person name="Nichol S."/>
            <person name="Paps J."/>
            <person name="Parkinson J."/>
            <person name="Pouchkina-Stantcheva N."/>
            <person name="Riddiford N."/>
            <person name="Rosenzvit M."/>
            <person name="Salinas G."/>
            <person name="Wasmuth J.D."/>
            <person name="Zamanian M."/>
            <person name="Zheng Y."/>
            <person name="Cai X."/>
            <person name="Soberon X."/>
            <person name="Olson P.D."/>
            <person name="Laclette J.P."/>
            <person name="Brehm K."/>
            <person name="Berriman M."/>
            <person name="Garciarrubio A."/>
            <person name="Bobes R.J."/>
            <person name="Fragoso G."/>
            <person name="Sanchez-Flores A."/>
            <person name="Estrada K."/>
            <person name="Cevallos M.A."/>
            <person name="Morett E."/>
            <person name="Gonzalez V."/>
            <person name="Portillo T."/>
            <person name="Ochoa-Leyva A."/>
            <person name="Jose M.V."/>
            <person name="Sciutto E."/>
            <person name="Landa A."/>
            <person name="Jimenez L."/>
            <person name="Valdes V."/>
            <person name="Carrero J.C."/>
            <person name="Larralde C."/>
            <person name="Morales-Montor J."/>
            <person name="Limon-Lason J."/>
            <person name="Soberon X."/>
            <person name="Laclette J.P."/>
        </authorList>
    </citation>
    <scope>NUCLEOTIDE SEQUENCE [LARGE SCALE GENOMIC DNA]</scope>
</reference>
<proteinExistence type="predicted"/>
<dbReference type="AlphaFoldDB" id="A0A068WHR2"/>
<reference evidence="1" key="2">
    <citation type="submission" date="2014-06" db="EMBL/GenBank/DDBJ databases">
        <authorList>
            <person name="Aslett M."/>
        </authorList>
    </citation>
    <scope>NUCLEOTIDE SEQUENCE</scope>
</reference>
<sequence length="101" mass="11903">MTEPGELQQKPFTVISVDAWTLPEMEEARAIPVLNHHHLRNLTPMCQHNGMHRWMERDGFHKQFCIHFRPDRRCVHLPTYSPNHPPFAPPKIDKNVLLHTP</sequence>